<evidence type="ECO:0000256" key="12">
    <source>
        <dbReference type="ARBA" id="ARBA00022889"/>
    </source>
</evidence>
<evidence type="ECO:0000313" key="28">
    <source>
        <dbReference type="EMBL" id="CAB1440284.1"/>
    </source>
</evidence>
<comment type="similarity">
    <text evidence="2">Belongs to the selectin/LECAM family.</text>
</comment>
<evidence type="ECO:0000313" key="29">
    <source>
        <dbReference type="Proteomes" id="UP001153269"/>
    </source>
</evidence>
<keyword evidence="15 23" id="KW-1015">Disulfide bond</keyword>
<dbReference type="FunFam" id="2.10.70.10:FF:000001">
    <property type="entry name" value="Selectin P"/>
    <property type="match status" value="2"/>
</dbReference>
<dbReference type="InterPro" id="IPR016186">
    <property type="entry name" value="C-type_lectin-like/link_sf"/>
</dbReference>
<comment type="caution">
    <text evidence="28">The sequence shown here is derived from an EMBL/GenBank/DDBJ whole genome shotgun (WGS) entry which is preliminary data.</text>
</comment>
<keyword evidence="10" id="KW-0677">Repeat</keyword>
<evidence type="ECO:0000256" key="6">
    <source>
        <dbReference type="ARBA" id="ARBA00022692"/>
    </source>
</evidence>
<keyword evidence="12" id="KW-0130">Cell adhesion</keyword>
<feature type="non-terminal residue" evidence="28">
    <location>
        <position position="417"/>
    </location>
</feature>
<keyword evidence="14" id="KW-0472">Membrane</keyword>
<evidence type="ECO:0000256" key="5">
    <source>
        <dbReference type="ARBA" id="ARBA00022659"/>
    </source>
</evidence>
<dbReference type="SUPFAM" id="SSF57535">
    <property type="entry name" value="Complement control module/SCR domain"/>
    <property type="match status" value="3"/>
</dbReference>
<dbReference type="PROSITE" id="PS50923">
    <property type="entry name" value="SUSHI"/>
    <property type="match status" value="3"/>
</dbReference>
<comment type="subcellular location">
    <subcellularLocation>
        <location evidence="1">Cell membrane</location>
        <topology evidence="1">Single-pass type I membrane protein</topology>
    </subcellularLocation>
</comment>
<dbReference type="SMART" id="SM00034">
    <property type="entry name" value="CLECT"/>
    <property type="match status" value="1"/>
</dbReference>
<evidence type="ECO:0000256" key="11">
    <source>
        <dbReference type="ARBA" id="ARBA00022837"/>
    </source>
</evidence>
<feature type="domain" description="Sushi" evidence="27">
    <location>
        <begin position="324"/>
        <end position="385"/>
    </location>
</feature>
<dbReference type="InterPro" id="IPR050350">
    <property type="entry name" value="Compl-Cell_Adhes-Reg"/>
</dbReference>
<evidence type="ECO:0000256" key="3">
    <source>
        <dbReference type="ARBA" id="ARBA00022475"/>
    </source>
</evidence>
<evidence type="ECO:0000256" key="14">
    <source>
        <dbReference type="ARBA" id="ARBA00023136"/>
    </source>
</evidence>
<dbReference type="PROSITE" id="PS50041">
    <property type="entry name" value="C_TYPE_LECTIN_2"/>
    <property type="match status" value="1"/>
</dbReference>
<keyword evidence="3" id="KW-1003">Cell membrane</keyword>
<feature type="disulfide bond" evidence="24">
    <location>
        <begin position="230"/>
        <end position="257"/>
    </location>
</feature>
<accession>A0A9N7V013</accession>
<dbReference type="GO" id="GO:0005886">
    <property type="term" value="C:plasma membrane"/>
    <property type="evidence" value="ECO:0007669"/>
    <property type="project" value="UniProtKB-SubCell"/>
</dbReference>
<dbReference type="PANTHER" id="PTHR19325">
    <property type="entry name" value="COMPLEMENT COMPONENT-RELATED SUSHI DOMAIN-CONTAINING"/>
    <property type="match status" value="1"/>
</dbReference>
<evidence type="ECO:0000256" key="1">
    <source>
        <dbReference type="ARBA" id="ARBA00004251"/>
    </source>
</evidence>
<proteinExistence type="inferred from homology"/>
<keyword evidence="13" id="KW-1133">Transmembrane helix</keyword>
<dbReference type="PROSITE" id="PS00022">
    <property type="entry name" value="EGF_1"/>
    <property type="match status" value="1"/>
</dbReference>
<evidence type="ECO:0000256" key="4">
    <source>
        <dbReference type="ARBA" id="ARBA00022536"/>
    </source>
</evidence>
<keyword evidence="5 24" id="KW-0768">Sushi</keyword>
<dbReference type="FunFam" id="3.10.100.10:FF:000007">
    <property type="entry name" value="L-selectin"/>
    <property type="match status" value="1"/>
</dbReference>
<dbReference type="Pfam" id="PF00084">
    <property type="entry name" value="Sushi"/>
    <property type="match status" value="3"/>
</dbReference>
<dbReference type="InterPro" id="IPR000742">
    <property type="entry name" value="EGF"/>
</dbReference>
<comment type="caution">
    <text evidence="23">Lacks conserved residue(s) required for the propagation of feature annotation.</text>
</comment>
<keyword evidence="6" id="KW-0812">Transmembrane</keyword>
<evidence type="ECO:0000256" key="15">
    <source>
        <dbReference type="ARBA" id="ARBA00023157"/>
    </source>
</evidence>
<gene>
    <name evidence="28" type="ORF">PLEPLA_LOCUS28050</name>
</gene>
<keyword evidence="8" id="KW-0732">Signal</keyword>
<protein>
    <recommendedName>
        <fullName evidence="18">E-selectin</fullName>
    </recommendedName>
    <alternativeName>
        <fullName evidence="19">CD62 antigen-like family member E</fullName>
    </alternativeName>
    <alternativeName>
        <fullName evidence="20">Endothelial leukocyte adhesion molecule 1</fullName>
    </alternativeName>
    <alternativeName>
        <fullName evidence="21">Leukocyte-endothelial cell adhesion molecule 2</fullName>
    </alternativeName>
</protein>
<dbReference type="SMART" id="SM00032">
    <property type="entry name" value="CCP"/>
    <property type="match status" value="3"/>
</dbReference>
<dbReference type="PANTHER" id="PTHR19325:SF493">
    <property type="entry name" value="E-SELECTIN"/>
    <property type="match status" value="1"/>
</dbReference>
<name>A0A9N7V013_PLEPL</name>
<dbReference type="SUPFAM" id="SSF56436">
    <property type="entry name" value="C-type lectin-like"/>
    <property type="match status" value="1"/>
</dbReference>
<dbReference type="Pfam" id="PF00059">
    <property type="entry name" value="Lectin_C"/>
    <property type="match status" value="1"/>
</dbReference>
<dbReference type="InterPro" id="IPR000436">
    <property type="entry name" value="Sushi_SCR_CCP_dom"/>
</dbReference>
<feature type="domain" description="C-type lectin" evidence="26">
    <location>
        <begin position="33"/>
        <end position="158"/>
    </location>
</feature>
<dbReference type="InterPro" id="IPR016187">
    <property type="entry name" value="CTDL_fold"/>
</dbReference>
<dbReference type="InterPro" id="IPR035976">
    <property type="entry name" value="Sushi/SCR/CCP_sf"/>
</dbReference>
<evidence type="ECO:0000259" key="27">
    <source>
        <dbReference type="PROSITE" id="PS50923"/>
    </source>
</evidence>
<evidence type="ECO:0000256" key="21">
    <source>
        <dbReference type="ARBA" id="ARBA00043124"/>
    </source>
</evidence>
<evidence type="ECO:0000256" key="24">
    <source>
        <dbReference type="PROSITE-ProRule" id="PRU00302"/>
    </source>
</evidence>
<dbReference type="Gene3D" id="2.10.70.10">
    <property type="entry name" value="Complement Module, domain 1"/>
    <property type="match status" value="3"/>
</dbReference>
<keyword evidence="4 23" id="KW-0245">EGF-like domain</keyword>
<feature type="disulfide bond" evidence="23">
    <location>
        <begin position="162"/>
        <end position="172"/>
    </location>
</feature>
<dbReference type="AlphaFoldDB" id="A0A9N7V013"/>
<comment type="subunit">
    <text evidence="17">Interacts with SELPLG/PSGL1 and PODXL2 through the sialyl Lewis X epitope. SELPLG sulfation appears not to be required for this interaction.</text>
</comment>
<evidence type="ECO:0000256" key="8">
    <source>
        <dbReference type="ARBA" id="ARBA00022729"/>
    </source>
</evidence>
<keyword evidence="7" id="KW-0479">Metal-binding</keyword>
<dbReference type="Gene3D" id="3.10.100.10">
    <property type="entry name" value="Mannose-Binding Protein A, subunit A"/>
    <property type="match status" value="1"/>
</dbReference>
<evidence type="ECO:0000256" key="23">
    <source>
        <dbReference type="PROSITE-ProRule" id="PRU00076"/>
    </source>
</evidence>
<dbReference type="PRINTS" id="PR00343">
    <property type="entry name" value="SELECTIN"/>
</dbReference>
<dbReference type="PROSITE" id="PS00615">
    <property type="entry name" value="C_TYPE_LECTIN_1"/>
    <property type="match status" value="1"/>
</dbReference>
<evidence type="ECO:0000259" key="26">
    <source>
        <dbReference type="PROSITE" id="PS50041"/>
    </source>
</evidence>
<evidence type="ECO:0000256" key="9">
    <source>
        <dbReference type="ARBA" id="ARBA00022734"/>
    </source>
</evidence>
<dbReference type="InterPro" id="IPR001304">
    <property type="entry name" value="C-type_lectin-like"/>
</dbReference>
<dbReference type="CDD" id="cd00033">
    <property type="entry name" value="CCP"/>
    <property type="match status" value="3"/>
</dbReference>
<evidence type="ECO:0000256" key="13">
    <source>
        <dbReference type="ARBA" id="ARBA00022989"/>
    </source>
</evidence>
<dbReference type="EMBL" id="CADEAL010002426">
    <property type="protein sequence ID" value="CAB1440284.1"/>
    <property type="molecule type" value="Genomic_DNA"/>
</dbReference>
<sequence>MEFCFGLFPTRGSKISWISQMLLCSMLCMWTTVESWSYFYSNTTMDWEHARSWCRKHYTDMVAIQNQDEIGHLNAWLPRQRNYYWIGIRKINDDWTWVGTNKTLTAEASSWAEGEPNNRKQKGSRESEDCVEMYIKRETQPGKWNDERCGKKKTALCFAAACKNDSCGYGDCVETINSHTCACFEGFYGEKCEKVVKCDKEKVTVPYKGSVKCTHKYGNFSFDSSCEYSCEEGYELSMSRPLRCTGSKEWSDQPPTCEAVQCPELSRPEGGSMDCFAPLGPSRYQTTCVFACDEGFVQAGSSSDPLQCEASGRWNASQPSCVAITCQNPEGAPHLITKCSSSSSELRLGSTCSFDCGAGFVLQGADTVQCAGDGRWSRAIPTCKEMECPAPEIPSSGRIFCSLPLSSSASPETPHPL</sequence>
<feature type="disulfide bond" evidence="24">
    <location>
        <begin position="356"/>
        <end position="383"/>
    </location>
</feature>
<evidence type="ECO:0000256" key="2">
    <source>
        <dbReference type="ARBA" id="ARBA00007360"/>
    </source>
</evidence>
<evidence type="ECO:0000256" key="22">
    <source>
        <dbReference type="ARBA" id="ARBA00045695"/>
    </source>
</evidence>
<keyword evidence="9" id="KW-0430">Lectin</keyword>
<dbReference type="GO" id="GO:0046872">
    <property type="term" value="F:metal ion binding"/>
    <property type="evidence" value="ECO:0007669"/>
    <property type="project" value="UniProtKB-KW"/>
</dbReference>
<comment type="function">
    <text evidence="22">Cell-surface glycoprotein having a role in immunoadhesion. Mediates in the adhesion of blood neutrophils in cytokine-activated endothelium through interaction with SELPLG/PSGL1. May have a role in capillary morphogenesis.</text>
</comment>
<dbReference type="InterPro" id="IPR033991">
    <property type="entry name" value="Selectin_CTLD"/>
</dbReference>
<evidence type="ECO:0000256" key="16">
    <source>
        <dbReference type="ARBA" id="ARBA00023180"/>
    </source>
</evidence>
<feature type="domain" description="Sushi" evidence="27">
    <location>
        <begin position="260"/>
        <end position="323"/>
    </location>
</feature>
<evidence type="ECO:0000256" key="17">
    <source>
        <dbReference type="ARBA" id="ARBA00038738"/>
    </source>
</evidence>
<evidence type="ECO:0000256" key="19">
    <source>
        <dbReference type="ARBA" id="ARBA00041401"/>
    </source>
</evidence>
<feature type="domain" description="EGF-like" evidence="25">
    <location>
        <begin position="158"/>
        <end position="193"/>
    </location>
</feature>
<evidence type="ECO:0000256" key="7">
    <source>
        <dbReference type="ARBA" id="ARBA00022723"/>
    </source>
</evidence>
<reference evidence="28" key="1">
    <citation type="submission" date="2020-03" db="EMBL/GenBank/DDBJ databases">
        <authorList>
            <person name="Weist P."/>
        </authorList>
    </citation>
    <scope>NUCLEOTIDE SEQUENCE</scope>
</reference>
<dbReference type="PROSITE" id="PS50026">
    <property type="entry name" value="EGF_3"/>
    <property type="match status" value="1"/>
</dbReference>
<evidence type="ECO:0000256" key="20">
    <source>
        <dbReference type="ARBA" id="ARBA00042113"/>
    </source>
</evidence>
<evidence type="ECO:0000256" key="10">
    <source>
        <dbReference type="ARBA" id="ARBA00022737"/>
    </source>
</evidence>
<organism evidence="28 29">
    <name type="scientific">Pleuronectes platessa</name>
    <name type="common">European plaice</name>
    <dbReference type="NCBI Taxonomy" id="8262"/>
    <lineage>
        <taxon>Eukaryota</taxon>
        <taxon>Metazoa</taxon>
        <taxon>Chordata</taxon>
        <taxon>Craniata</taxon>
        <taxon>Vertebrata</taxon>
        <taxon>Euteleostomi</taxon>
        <taxon>Actinopterygii</taxon>
        <taxon>Neopterygii</taxon>
        <taxon>Teleostei</taxon>
        <taxon>Neoteleostei</taxon>
        <taxon>Acanthomorphata</taxon>
        <taxon>Carangaria</taxon>
        <taxon>Pleuronectiformes</taxon>
        <taxon>Pleuronectoidei</taxon>
        <taxon>Pleuronectidae</taxon>
        <taxon>Pleuronectes</taxon>
    </lineage>
</organism>
<evidence type="ECO:0000259" key="25">
    <source>
        <dbReference type="PROSITE" id="PS50026"/>
    </source>
</evidence>
<evidence type="ECO:0000256" key="18">
    <source>
        <dbReference type="ARBA" id="ARBA00040812"/>
    </source>
</evidence>
<keyword evidence="29" id="KW-1185">Reference proteome</keyword>
<keyword evidence="11" id="KW-0106">Calcium</keyword>
<dbReference type="PROSITE" id="PS01186">
    <property type="entry name" value="EGF_2"/>
    <property type="match status" value="1"/>
</dbReference>
<feature type="domain" description="Sushi" evidence="27">
    <location>
        <begin position="196"/>
        <end position="259"/>
    </location>
</feature>
<dbReference type="GO" id="GO:0007155">
    <property type="term" value="P:cell adhesion"/>
    <property type="evidence" value="ECO:0007669"/>
    <property type="project" value="UniProtKB-KW"/>
</dbReference>
<dbReference type="Proteomes" id="UP001153269">
    <property type="component" value="Unassembled WGS sequence"/>
</dbReference>
<dbReference type="GO" id="GO:0030246">
    <property type="term" value="F:carbohydrate binding"/>
    <property type="evidence" value="ECO:0007669"/>
    <property type="project" value="UniProtKB-KW"/>
</dbReference>
<dbReference type="CDD" id="cd03592">
    <property type="entry name" value="CLECT_selectins_like"/>
    <property type="match status" value="1"/>
</dbReference>
<dbReference type="InterPro" id="IPR018378">
    <property type="entry name" value="C-type_lectin_CS"/>
</dbReference>
<feature type="disulfide bond" evidence="23">
    <location>
        <begin position="183"/>
        <end position="192"/>
    </location>
</feature>
<keyword evidence="16" id="KW-0325">Glycoprotein</keyword>
<dbReference type="InterPro" id="IPR002396">
    <property type="entry name" value="Selectin_superfamily"/>
</dbReference>